<keyword evidence="1" id="KW-0496">Mitochondrion</keyword>
<gene>
    <name evidence="1" type="ORF">RSOL_m01540</name>
</gene>
<dbReference type="AlphaFoldDB" id="N0A5D5"/>
<reference evidence="1" key="2">
    <citation type="journal article" date="2014" name="FEMS Microbiol. Lett.">
        <title>Mobile elements and mitochondrial genome expansion in the soil fungus and potato pathogen Rhizoctonia solani AG-3.</title>
        <authorList>
            <person name="Losada L."/>
            <person name="Pakala S.B."/>
            <person name="Fedorova N.D."/>
            <person name="Joardar V."/>
            <person name="Shabalina S.A."/>
            <person name="Hostetler J."/>
            <person name="Pakala S.M."/>
            <person name="Zafar N."/>
            <person name="Thomas E."/>
            <person name="Rodriguez-Carres M."/>
            <person name="Dean R."/>
            <person name="Vilgalys R."/>
            <person name="Nierman W.C."/>
            <person name="Cubeta M.A."/>
        </authorList>
    </citation>
    <scope>NUCLEOTIDE SEQUENCE</scope>
    <source>
        <strain evidence="1">AG3 Rhs1AP</strain>
    </source>
</reference>
<name>N0A5D5_9AGAM</name>
<proteinExistence type="predicted"/>
<evidence type="ECO:0000313" key="1">
    <source>
        <dbReference type="EMBL" id="AGK45463.1"/>
    </source>
</evidence>
<dbReference type="RefSeq" id="YP_008082085.1">
    <property type="nucleotide sequence ID" value="NC_021436.1"/>
</dbReference>
<reference evidence="1" key="1">
    <citation type="submission" date="2012-12" db="EMBL/GenBank/DDBJ databases">
        <authorList>
            <person name="Pakala S."/>
            <person name="Fedorova N."/>
            <person name="Joardar V."/>
            <person name="Shabalina S."/>
            <person name="Hostetler J."/>
            <person name="Pakala S."/>
            <person name="Zafar N."/>
            <person name="Nierman W."/>
            <person name="Cubeta M."/>
        </authorList>
    </citation>
    <scope>NUCLEOTIDE SEQUENCE</scope>
    <source>
        <strain evidence="1">AG3 Rhs1AP</strain>
    </source>
</reference>
<dbReference type="EMBL" id="KC352446">
    <property type="protein sequence ID" value="AGK45463.1"/>
    <property type="molecule type" value="Genomic_DNA"/>
</dbReference>
<protein>
    <submittedName>
        <fullName evidence="1">Uncharacterized protein</fullName>
    </submittedName>
</protein>
<dbReference type="GeneID" id="16029625"/>
<sequence length="66" mass="7788">MIFLNLKNSAWHFFEFQKILFLEAAVSSFLRKFFKKIVLKNDFLESKKRRRNIKNSGGTLRAIPPG</sequence>
<organism evidence="1">
    <name type="scientific">Rhizoctonia solani</name>
    <dbReference type="NCBI Taxonomy" id="456999"/>
    <lineage>
        <taxon>Eukaryota</taxon>
        <taxon>Fungi</taxon>
        <taxon>Dikarya</taxon>
        <taxon>Basidiomycota</taxon>
        <taxon>Agaricomycotina</taxon>
        <taxon>Agaricomycetes</taxon>
        <taxon>Cantharellales</taxon>
        <taxon>Ceratobasidiaceae</taxon>
        <taxon>Rhizoctonia</taxon>
    </lineage>
</organism>
<accession>N0A5D5</accession>
<geneLocation type="mitochondrion" evidence="1"/>